<feature type="compositionally biased region" description="Basic and acidic residues" evidence="1">
    <location>
        <begin position="106"/>
        <end position="115"/>
    </location>
</feature>
<dbReference type="AlphaFoldDB" id="V6DJA2"/>
<evidence type="ECO:0000313" key="4">
    <source>
        <dbReference type="Proteomes" id="UP000018769"/>
    </source>
</evidence>
<dbReference type="HOGENOM" id="CLU_1649009_0_0_7"/>
<feature type="signal peptide" evidence="2">
    <location>
        <begin position="1"/>
        <end position="18"/>
    </location>
</feature>
<evidence type="ECO:0000256" key="1">
    <source>
        <dbReference type="SAM" id="MobiDB-lite"/>
    </source>
</evidence>
<organism evidence="3 4">
    <name type="scientific">Candidatus Babela massiliensis</name>
    <dbReference type="NCBI Taxonomy" id="673862"/>
    <lineage>
        <taxon>Bacteria</taxon>
        <taxon>Candidatus Babelota</taxon>
        <taxon>Candidatus Babeliae</taxon>
        <taxon>Candidatus Babeliales</taxon>
        <taxon>Candidatus Babeliaceae</taxon>
        <taxon>Candidatus Babela</taxon>
    </lineage>
</organism>
<evidence type="ECO:0000313" key="3">
    <source>
        <dbReference type="EMBL" id="CDK30591.1"/>
    </source>
</evidence>
<dbReference type="EMBL" id="HG793133">
    <property type="protein sequence ID" value="CDK30591.1"/>
    <property type="molecule type" value="Genomic_DNA"/>
</dbReference>
<dbReference type="KEGG" id="dpb:BABL1_gene_425"/>
<name>V6DJA2_9BACT</name>
<gene>
    <name evidence="3" type="ORF">BABL1_gene_425</name>
</gene>
<sequence>MKKILILSLMGLSLYAYSEDIKEEAKELHNTSTKDDKLELTELNELDKTDKDTGLEGEITVEETPFSKEVTKEVSSTKNLPDINQKIVIVEKEKEEIIPKQQNNKNIEEEKEEKSSIQPNLNQSNDKFEEDLENLENFNEEELQAFLERLEKELNFKDIE</sequence>
<dbReference type="STRING" id="673862.BABL1_gene_425"/>
<proteinExistence type="predicted"/>
<dbReference type="RefSeq" id="WP_023791963.1">
    <property type="nucleotide sequence ID" value="NC_023003.1"/>
</dbReference>
<feature type="chain" id="PRO_5004746182" evidence="2">
    <location>
        <begin position="19"/>
        <end position="160"/>
    </location>
</feature>
<reference evidence="3 4" key="1">
    <citation type="journal article" date="2015" name="Biol. Direct">
        <title>Babela massiliensis, a representative of a widespread bacterial phylum with unusual adaptations to parasitism in amoebae.</title>
        <authorList>
            <person name="Pagnier I."/>
            <person name="Yutin N."/>
            <person name="Croce O."/>
            <person name="Makarova K.S."/>
            <person name="Wolf Y.I."/>
            <person name="Benamar S."/>
            <person name="Raoult D."/>
            <person name="Koonin E.V."/>
            <person name="La Scola B."/>
        </authorList>
    </citation>
    <scope>NUCLEOTIDE SEQUENCE [LARGE SCALE GENOMIC DNA]</scope>
    <source>
        <strain evidence="4">BABL1</strain>
    </source>
</reference>
<dbReference type="Proteomes" id="UP000018769">
    <property type="component" value="Chromosome I"/>
</dbReference>
<feature type="region of interest" description="Disordered" evidence="1">
    <location>
        <begin position="98"/>
        <end position="136"/>
    </location>
</feature>
<evidence type="ECO:0000256" key="2">
    <source>
        <dbReference type="SAM" id="SignalP"/>
    </source>
</evidence>
<keyword evidence="4" id="KW-1185">Reference proteome</keyword>
<protein>
    <submittedName>
        <fullName evidence="3">Uncharacterized protein</fullName>
    </submittedName>
</protein>
<keyword evidence="2" id="KW-0732">Signal</keyword>
<accession>V6DJA2</accession>